<reference evidence="1 2" key="1">
    <citation type="submission" date="2023-07" db="EMBL/GenBank/DDBJ databases">
        <title>Functional and genomic diversity of the sorghum phyllosphere microbiome.</title>
        <authorList>
            <person name="Shade A."/>
        </authorList>
    </citation>
    <scope>NUCLEOTIDE SEQUENCE [LARGE SCALE GENOMIC DNA]</scope>
    <source>
        <strain evidence="1 2">SORGH_AS_0892</strain>
    </source>
</reference>
<name>A0ABU0U5U9_9SPHI</name>
<comment type="caution">
    <text evidence="1">The sequence shown here is derived from an EMBL/GenBank/DDBJ whole genome shotgun (WGS) entry which is preliminary data.</text>
</comment>
<keyword evidence="2" id="KW-1185">Reference proteome</keyword>
<evidence type="ECO:0000313" key="1">
    <source>
        <dbReference type="EMBL" id="MDQ1150337.1"/>
    </source>
</evidence>
<gene>
    <name evidence="1" type="ORF">QE382_002321</name>
</gene>
<protein>
    <submittedName>
        <fullName evidence="1">Uncharacterized protein</fullName>
    </submittedName>
</protein>
<dbReference type="Proteomes" id="UP001244640">
    <property type="component" value="Unassembled WGS sequence"/>
</dbReference>
<accession>A0ABU0U5U9</accession>
<proteinExistence type="predicted"/>
<dbReference type="EMBL" id="JAUTBA010000001">
    <property type="protein sequence ID" value="MDQ1150337.1"/>
    <property type="molecule type" value="Genomic_DNA"/>
</dbReference>
<evidence type="ECO:0000313" key="2">
    <source>
        <dbReference type="Proteomes" id="UP001244640"/>
    </source>
</evidence>
<organism evidence="1 2">
    <name type="scientific">Sphingobacterium zeae</name>
    <dbReference type="NCBI Taxonomy" id="1776859"/>
    <lineage>
        <taxon>Bacteria</taxon>
        <taxon>Pseudomonadati</taxon>
        <taxon>Bacteroidota</taxon>
        <taxon>Sphingobacteriia</taxon>
        <taxon>Sphingobacteriales</taxon>
        <taxon>Sphingobacteriaceae</taxon>
        <taxon>Sphingobacterium</taxon>
    </lineage>
</organism>
<sequence length="201" mass="23994">MSLIENVNLEISKQKTDRYIFKYVGNNKKTRLECFKLDEEYNIIKKDRLIYLGFEYYGYQTLIKSTNLAKYYRRLIKTVERRAKRINNAIINEPTIPKAIFYSQIKKVINRPIKDDLDKADSKVHYKNTINILIKDPSTGQFKMKKIQPNSNNETYKKSTYMGYVNRCVTIHNSKTFLHQLRKRKYILNTAIKNKLKKFTT</sequence>